<dbReference type="EMBL" id="AVOT02040151">
    <property type="protein sequence ID" value="MBW0535335.1"/>
    <property type="molecule type" value="Genomic_DNA"/>
</dbReference>
<reference evidence="1" key="1">
    <citation type="submission" date="2021-03" db="EMBL/GenBank/DDBJ databases">
        <title>Draft genome sequence of rust myrtle Austropuccinia psidii MF-1, a brazilian biotype.</title>
        <authorList>
            <person name="Quecine M.C."/>
            <person name="Pachon D.M.R."/>
            <person name="Bonatelli M.L."/>
            <person name="Correr F.H."/>
            <person name="Franceschini L.M."/>
            <person name="Leite T.F."/>
            <person name="Margarido G.R.A."/>
            <person name="Almeida C.A."/>
            <person name="Ferrarezi J.A."/>
            <person name="Labate C.A."/>
        </authorList>
    </citation>
    <scope>NUCLEOTIDE SEQUENCE</scope>
    <source>
        <strain evidence="1">MF-1</strain>
    </source>
</reference>
<evidence type="ECO:0000313" key="2">
    <source>
        <dbReference type="Proteomes" id="UP000765509"/>
    </source>
</evidence>
<proteinExistence type="predicted"/>
<comment type="caution">
    <text evidence="1">The sequence shown here is derived from an EMBL/GenBank/DDBJ whole genome shotgun (WGS) entry which is preliminary data.</text>
</comment>
<keyword evidence="2" id="KW-1185">Reference proteome</keyword>
<gene>
    <name evidence="1" type="ORF">O181_075050</name>
</gene>
<sequence>MKHVDIQLHFVKEVVRSGAFKLVFVPTQHMSADFLTKSVARPSLAHSLHALRVISLGVRGSVENTDQNQFDRQPATPILTKRLSRLPCKGPNQNFLLIKKIKAQLTSNI</sequence>
<dbReference type="OrthoDB" id="3344688at2759"/>
<accession>A0A9Q3F5U4</accession>
<name>A0A9Q3F5U4_9BASI</name>
<evidence type="ECO:0008006" key="3">
    <source>
        <dbReference type="Google" id="ProtNLM"/>
    </source>
</evidence>
<dbReference type="Proteomes" id="UP000765509">
    <property type="component" value="Unassembled WGS sequence"/>
</dbReference>
<dbReference type="AlphaFoldDB" id="A0A9Q3F5U4"/>
<organism evidence="1 2">
    <name type="scientific">Austropuccinia psidii MF-1</name>
    <dbReference type="NCBI Taxonomy" id="1389203"/>
    <lineage>
        <taxon>Eukaryota</taxon>
        <taxon>Fungi</taxon>
        <taxon>Dikarya</taxon>
        <taxon>Basidiomycota</taxon>
        <taxon>Pucciniomycotina</taxon>
        <taxon>Pucciniomycetes</taxon>
        <taxon>Pucciniales</taxon>
        <taxon>Sphaerophragmiaceae</taxon>
        <taxon>Austropuccinia</taxon>
    </lineage>
</organism>
<evidence type="ECO:0000313" key="1">
    <source>
        <dbReference type="EMBL" id="MBW0535335.1"/>
    </source>
</evidence>
<protein>
    <recommendedName>
        <fullName evidence="3">Copia protein</fullName>
    </recommendedName>
</protein>